<accession>A0AAW1P0M1</accession>
<name>A0AAW1P0M1_9CHLO</name>
<dbReference type="GO" id="GO:0010468">
    <property type="term" value="P:regulation of gene expression"/>
    <property type="evidence" value="ECO:0007669"/>
    <property type="project" value="UniProtKB-ARBA"/>
</dbReference>
<evidence type="ECO:0000313" key="4">
    <source>
        <dbReference type="EMBL" id="KAK9802028.1"/>
    </source>
</evidence>
<dbReference type="GO" id="GO:0009893">
    <property type="term" value="P:positive regulation of metabolic process"/>
    <property type="evidence" value="ECO:0007669"/>
    <property type="project" value="UniProtKB-ARBA"/>
</dbReference>
<evidence type="ECO:0000256" key="1">
    <source>
        <dbReference type="PROSITE-ProRule" id="PRU00175"/>
    </source>
</evidence>
<sequence>MSAAQELFQAEIEALQAQYSDTIELRTQEGSLEVSFEVRPELSSEGSQNFVQLRLTLKLPSGYPDEPPSVIVTHSKGLAKQRLDTLQARLKEESVQLQGDPMLGQLYEAAKATLTELNAPEGTCVLCLESLDAPADTREPVLLPCYHCYHWPCFKSWWRWEQRDRRARHSQLLTDLGANAAAELAKQSLIPNADGAFTVGCPICREGFDAAAWPLNVRAV</sequence>
<dbReference type="Gene3D" id="3.10.110.10">
    <property type="entry name" value="Ubiquitin Conjugating Enzyme"/>
    <property type="match status" value="1"/>
</dbReference>
<dbReference type="Pfam" id="PF05773">
    <property type="entry name" value="RWD"/>
    <property type="match status" value="1"/>
</dbReference>
<dbReference type="SUPFAM" id="SSF57850">
    <property type="entry name" value="RING/U-box"/>
    <property type="match status" value="1"/>
</dbReference>
<dbReference type="Gene3D" id="3.30.40.10">
    <property type="entry name" value="Zinc/RING finger domain, C3HC4 (zinc finger)"/>
    <property type="match status" value="1"/>
</dbReference>
<evidence type="ECO:0000259" key="2">
    <source>
        <dbReference type="PROSITE" id="PS50089"/>
    </source>
</evidence>
<evidence type="ECO:0000259" key="3">
    <source>
        <dbReference type="PROSITE" id="PS50908"/>
    </source>
</evidence>
<evidence type="ECO:0000313" key="5">
    <source>
        <dbReference type="Proteomes" id="UP001465755"/>
    </source>
</evidence>
<dbReference type="EMBL" id="JALJOQ010000072">
    <property type="protein sequence ID" value="KAK9802028.1"/>
    <property type="molecule type" value="Genomic_DNA"/>
</dbReference>
<dbReference type="SUPFAM" id="SSF54495">
    <property type="entry name" value="UBC-like"/>
    <property type="match status" value="1"/>
</dbReference>
<dbReference type="FunFam" id="3.10.110.10:FF:000050">
    <property type="entry name" value="eIF-2-alpha kinase GCN2"/>
    <property type="match status" value="1"/>
</dbReference>
<dbReference type="GO" id="GO:0033554">
    <property type="term" value="P:cellular response to stress"/>
    <property type="evidence" value="ECO:0007669"/>
    <property type="project" value="UniProtKB-ARBA"/>
</dbReference>
<dbReference type="GO" id="GO:0008270">
    <property type="term" value="F:zinc ion binding"/>
    <property type="evidence" value="ECO:0007669"/>
    <property type="project" value="UniProtKB-KW"/>
</dbReference>
<feature type="domain" description="RING-type" evidence="2">
    <location>
        <begin position="124"/>
        <end position="205"/>
    </location>
</feature>
<gene>
    <name evidence="4" type="ORF">WJX73_003573</name>
</gene>
<dbReference type="GO" id="GO:0005634">
    <property type="term" value="C:nucleus"/>
    <property type="evidence" value="ECO:0007669"/>
    <property type="project" value="TreeGrafter"/>
</dbReference>
<reference evidence="4 5" key="1">
    <citation type="journal article" date="2024" name="Nat. Commun.">
        <title>Phylogenomics reveals the evolutionary origins of lichenization in chlorophyte algae.</title>
        <authorList>
            <person name="Puginier C."/>
            <person name="Libourel C."/>
            <person name="Otte J."/>
            <person name="Skaloud P."/>
            <person name="Haon M."/>
            <person name="Grisel S."/>
            <person name="Petersen M."/>
            <person name="Berrin J.G."/>
            <person name="Delaux P.M."/>
            <person name="Dal Grande F."/>
            <person name="Keller J."/>
        </authorList>
    </citation>
    <scope>NUCLEOTIDE SEQUENCE [LARGE SCALE GENOMIC DNA]</scope>
    <source>
        <strain evidence="4 5">SAG 2036</strain>
    </source>
</reference>
<feature type="domain" description="RWD" evidence="3">
    <location>
        <begin position="10"/>
        <end position="117"/>
    </location>
</feature>
<organism evidence="4 5">
    <name type="scientific">Symbiochloris irregularis</name>
    <dbReference type="NCBI Taxonomy" id="706552"/>
    <lineage>
        <taxon>Eukaryota</taxon>
        <taxon>Viridiplantae</taxon>
        <taxon>Chlorophyta</taxon>
        <taxon>core chlorophytes</taxon>
        <taxon>Trebouxiophyceae</taxon>
        <taxon>Trebouxiales</taxon>
        <taxon>Trebouxiaceae</taxon>
        <taxon>Symbiochloris</taxon>
    </lineage>
</organism>
<keyword evidence="5" id="KW-1185">Reference proteome</keyword>
<dbReference type="SMART" id="SM00184">
    <property type="entry name" value="RING"/>
    <property type="match status" value="1"/>
</dbReference>
<dbReference type="Pfam" id="PF13639">
    <property type="entry name" value="zf-RING_2"/>
    <property type="match status" value="1"/>
</dbReference>
<evidence type="ECO:0008006" key="6">
    <source>
        <dbReference type="Google" id="ProtNLM"/>
    </source>
</evidence>
<dbReference type="AlphaFoldDB" id="A0AAW1P0M1"/>
<keyword evidence="1" id="KW-0479">Metal-binding</keyword>
<dbReference type="PROSITE" id="PS50908">
    <property type="entry name" value="RWD"/>
    <property type="match status" value="1"/>
</dbReference>
<keyword evidence="1" id="KW-0863">Zinc-finger</keyword>
<dbReference type="InterPro" id="IPR001841">
    <property type="entry name" value="Znf_RING"/>
</dbReference>
<dbReference type="GO" id="GO:0016567">
    <property type="term" value="P:protein ubiquitination"/>
    <property type="evidence" value="ECO:0007669"/>
    <property type="project" value="TreeGrafter"/>
</dbReference>
<protein>
    <recommendedName>
        <fullName evidence="6">RWD domain-containing protein</fullName>
    </recommendedName>
</protein>
<dbReference type="InterPro" id="IPR013083">
    <property type="entry name" value="Znf_RING/FYVE/PHD"/>
</dbReference>
<dbReference type="InterPro" id="IPR039133">
    <property type="entry name" value="RNF25"/>
</dbReference>
<dbReference type="GO" id="GO:0061630">
    <property type="term" value="F:ubiquitin protein ligase activity"/>
    <property type="evidence" value="ECO:0007669"/>
    <property type="project" value="InterPro"/>
</dbReference>
<dbReference type="CDD" id="cd23818">
    <property type="entry name" value="RWD_RNF25"/>
    <property type="match status" value="1"/>
</dbReference>
<keyword evidence="1" id="KW-0862">Zinc</keyword>
<dbReference type="GO" id="GO:0051246">
    <property type="term" value="P:regulation of protein metabolic process"/>
    <property type="evidence" value="ECO:0007669"/>
    <property type="project" value="UniProtKB-ARBA"/>
</dbReference>
<dbReference type="PANTHER" id="PTHR13198">
    <property type="entry name" value="RING FINGER PROTEIN 25"/>
    <property type="match status" value="1"/>
</dbReference>
<dbReference type="PANTHER" id="PTHR13198:SF4">
    <property type="entry name" value="E3 UBIQUITIN-PROTEIN LIGASE RNF25"/>
    <property type="match status" value="1"/>
</dbReference>
<dbReference type="Proteomes" id="UP001465755">
    <property type="component" value="Unassembled WGS sequence"/>
</dbReference>
<dbReference type="InterPro" id="IPR016135">
    <property type="entry name" value="UBQ-conjugating_enzyme/RWD"/>
</dbReference>
<comment type="caution">
    <text evidence="4">The sequence shown here is derived from an EMBL/GenBank/DDBJ whole genome shotgun (WGS) entry which is preliminary data.</text>
</comment>
<proteinExistence type="predicted"/>
<dbReference type="InterPro" id="IPR006575">
    <property type="entry name" value="RWD_dom"/>
</dbReference>
<dbReference type="SMART" id="SM00591">
    <property type="entry name" value="RWD"/>
    <property type="match status" value="1"/>
</dbReference>
<dbReference type="CDD" id="cd16448">
    <property type="entry name" value="RING-H2"/>
    <property type="match status" value="1"/>
</dbReference>
<dbReference type="PROSITE" id="PS50089">
    <property type="entry name" value="ZF_RING_2"/>
    <property type="match status" value="1"/>
</dbReference>